<dbReference type="EMBL" id="MT630797">
    <property type="protein sequence ID" value="QNO43183.1"/>
    <property type="molecule type" value="Genomic_DNA"/>
</dbReference>
<name>A0A7G9YBG4_9EURY</name>
<dbReference type="InterPro" id="IPR012341">
    <property type="entry name" value="6hp_glycosidase-like_sf"/>
</dbReference>
<feature type="domain" description="Spermatogenesis-associated protein 20-like TRX" evidence="1">
    <location>
        <begin position="13"/>
        <end position="173"/>
    </location>
</feature>
<dbReference type="PIRSF" id="PIRSF006402">
    <property type="entry name" value="UCP006402_thioredoxin"/>
    <property type="match status" value="1"/>
</dbReference>
<sequence length="697" mass="78510">MKGSDKTETRTPNSLIKEKSPYLLQHAYNPVNWHPWGKVALQRARVEDKPIFLSIGYSTCHWCHVMARESFESEQTAEILNENFICIKVDREERPDLDEIYMKAVQILAGTGGWPLSVFLTPDKKPFYGGTYFPPRPVRDLPAFNDILHAIVTFWHENRDQLQRSSEDITELLQKSYLQKPYSGEVSVDLLDDLYEQLVLQFDPVYGGFGSDVAAWSVKRPKFPLPCYLSFLLRYHHRTGEKSALTMAAKTLHAMAEGGIFDQLGGGFHRYSTDRHWLVPHFEKMLYDNALLSRVYLEAYQVTGDPTFAQIGKETLNWVLREMTDPDGGFYSAIDADSEGVEGAFYVWSLDEVRSVLGAESGEAICRYFGITPQGNFEGGKSILHKAEPAPSDAAEREDTIREAIEELLLARNQRIRPTTDDKILTGLNGLMIRAFAAGYQVLHERRFLEAATSSARFILENLVKDGRLCRRYRDREATIPGTLEDYAFTIAAFLDLYEASNDSEWLREAFRLNDVMIELFWDDADGGFFFNHHGETDILAAIKEAYDGPVPSGNSIAAENLLRIGALTNDEDMRRRARDIFLAFGAQLEENPLAHTQMLSAVDLYLNSPTQIVIAGDGMEGTSEFVAEVNQHFLPDKVIAFAGSRAAGEVGSGLVPLTEGKVAIQGKPTVYICENYTCRAQVTELEDLRQVLSSRR</sequence>
<dbReference type="CDD" id="cd02955">
    <property type="entry name" value="SSP411"/>
    <property type="match status" value="1"/>
</dbReference>
<dbReference type="AlphaFoldDB" id="A0A7G9YBG4"/>
<dbReference type="PANTHER" id="PTHR42899:SF1">
    <property type="entry name" value="SPERMATOGENESIS-ASSOCIATED PROTEIN 20"/>
    <property type="match status" value="1"/>
</dbReference>
<gene>
    <name evidence="6" type="ORF">BOCBCOEP_00007</name>
    <name evidence="4" type="ORF">CEGDBGHB_00005</name>
    <name evidence="3" type="ORF">HGKCJMEE_00030</name>
    <name evidence="5" type="ORF">IOFJOFCH_00008</name>
    <name evidence="2" type="ORF">LDHBDEKG_00005</name>
</gene>
<evidence type="ECO:0000313" key="2">
    <source>
        <dbReference type="EMBL" id="QNO42254.1"/>
    </source>
</evidence>
<dbReference type="SUPFAM" id="SSF52833">
    <property type="entry name" value="Thioredoxin-like"/>
    <property type="match status" value="1"/>
</dbReference>
<evidence type="ECO:0000313" key="5">
    <source>
        <dbReference type="EMBL" id="QNO45348.1"/>
    </source>
</evidence>
<dbReference type="EMBL" id="MT631141">
    <property type="protein sequence ID" value="QNO45678.1"/>
    <property type="molecule type" value="Genomic_DNA"/>
</dbReference>
<dbReference type="InterPro" id="IPR004879">
    <property type="entry name" value="Ssp411-like_TRX"/>
</dbReference>
<organism evidence="5">
    <name type="scientific">Candidatus Methanogaster sp. ANME-2c ERB4</name>
    <dbReference type="NCBI Taxonomy" id="2759911"/>
    <lineage>
        <taxon>Archaea</taxon>
        <taxon>Methanobacteriati</taxon>
        <taxon>Methanobacteriota</taxon>
        <taxon>Stenosarchaea group</taxon>
        <taxon>Methanomicrobia</taxon>
        <taxon>Methanosarcinales</taxon>
        <taxon>ANME-2 cluster</taxon>
        <taxon>Candidatus Methanogasteraceae</taxon>
        <taxon>Candidatus Methanogaster</taxon>
    </lineage>
</organism>
<dbReference type="Pfam" id="PF03190">
    <property type="entry name" value="Thioredox_DsbH"/>
    <property type="match status" value="1"/>
</dbReference>
<dbReference type="PANTHER" id="PTHR42899">
    <property type="entry name" value="SPERMATOGENESIS-ASSOCIATED PROTEIN 20"/>
    <property type="match status" value="1"/>
</dbReference>
<dbReference type="GO" id="GO:0005975">
    <property type="term" value="P:carbohydrate metabolic process"/>
    <property type="evidence" value="ECO:0007669"/>
    <property type="project" value="InterPro"/>
</dbReference>
<dbReference type="EMBL" id="MT630786">
    <property type="protein sequence ID" value="QNO43052.1"/>
    <property type="molecule type" value="Genomic_DNA"/>
</dbReference>
<dbReference type="Gene3D" id="1.50.10.20">
    <property type="match status" value="1"/>
</dbReference>
<dbReference type="Gene3D" id="1.50.10.10">
    <property type="match status" value="1"/>
</dbReference>
<accession>A0A7G9YBG4</accession>
<reference evidence="5" key="1">
    <citation type="submission" date="2020-06" db="EMBL/GenBank/DDBJ databases">
        <title>Unique genomic features of the anaerobic methanotrophic archaea.</title>
        <authorList>
            <person name="Chadwick G.L."/>
            <person name="Skennerton C.T."/>
            <person name="Laso-Perez R."/>
            <person name="Leu A.O."/>
            <person name="Speth D.R."/>
            <person name="Yu H."/>
            <person name="Morgan-Lang C."/>
            <person name="Hatzenpichler R."/>
            <person name="Goudeau D."/>
            <person name="Malmstrom R."/>
            <person name="Brazelton W.J."/>
            <person name="Woyke T."/>
            <person name="Hallam S.J."/>
            <person name="Tyson G.W."/>
            <person name="Wegener G."/>
            <person name="Boetius A."/>
            <person name="Orphan V."/>
        </authorList>
    </citation>
    <scope>NUCLEOTIDE SEQUENCE</scope>
</reference>
<dbReference type="InterPro" id="IPR024705">
    <property type="entry name" value="Ssp411"/>
</dbReference>
<dbReference type="SUPFAM" id="SSF48208">
    <property type="entry name" value="Six-hairpin glycosidases"/>
    <property type="match status" value="1"/>
</dbReference>
<evidence type="ECO:0000313" key="6">
    <source>
        <dbReference type="EMBL" id="QNO45678.1"/>
    </source>
</evidence>
<proteinExistence type="predicted"/>
<evidence type="ECO:0000259" key="1">
    <source>
        <dbReference type="Pfam" id="PF03190"/>
    </source>
</evidence>
<dbReference type="Gene3D" id="3.40.30.10">
    <property type="entry name" value="Glutaredoxin"/>
    <property type="match status" value="1"/>
</dbReference>
<evidence type="ECO:0000313" key="4">
    <source>
        <dbReference type="EMBL" id="QNO43183.1"/>
    </source>
</evidence>
<dbReference type="InterPro" id="IPR008928">
    <property type="entry name" value="6-hairpin_glycosidase_sf"/>
</dbReference>
<dbReference type="EMBL" id="MT631101">
    <property type="protein sequence ID" value="QNO45348.1"/>
    <property type="molecule type" value="Genomic_DNA"/>
</dbReference>
<dbReference type="EMBL" id="MT630723">
    <property type="protein sequence ID" value="QNO42254.1"/>
    <property type="molecule type" value="Genomic_DNA"/>
</dbReference>
<protein>
    <recommendedName>
        <fullName evidence="1">Spermatogenesis-associated protein 20-like TRX domain-containing protein</fullName>
    </recommendedName>
</protein>
<evidence type="ECO:0000313" key="3">
    <source>
        <dbReference type="EMBL" id="QNO43052.1"/>
    </source>
</evidence>
<dbReference type="InterPro" id="IPR036249">
    <property type="entry name" value="Thioredoxin-like_sf"/>
</dbReference>